<dbReference type="PANTHER" id="PTHR43319:SF3">
    <property type="entry name" value="BETA-LACTAMASE-RELATED DOMAIN-CONTAINING PROTEIN"/>
    <property type="match status" value="1"/>
</dbReference>
<sequence length="409" mass="44509">MRPQRLVQFWNADTYYREFPMTVSATQFVDRRFATLVAEFDRLFRRPLDGGGALAVYLHGEPVVDVWAGYARPEVPWAHDTVAMAYSTGKGVASTVLHRLAERGELDYDEPVATYWPDFGAAGKERITVRALLSHRAGLHRLRGLLPGSFDRFFDDAAVTAALAAAAPDPRHLDTSGYHGITFGHLVAELVRQVTGTEFPEVLRTEIAEPLAAEELWFGVPQAQRDRVATNFPRLTVAGMSWENSSRLLGRTRFSAAMDTTPKGFADLVADPRLHDSVMPGVNGVFSARALARVYGALANGGELDGFQLLRPDTIAEVSRRQIFTPDYVLALRIPWALGYHGVPMRPSKADPISAFGHFGLGGSGAFADPATGMSLGFVTNRLGGRLTPLGDARLARLGALAHNLAKAA</sequence>
<dbReference type="InterPro" id="IPR052907">
    <property type="entry name" value="Beta-lactamase/esterase"/>
</dbReference>
<evidence type="ECO:0000313" key="3">
    <source>
        <dbReference type="Proteomes" id="UP000321424"/>
    </source>
</evidence>
<organism evidence="2 3">
    <name type="scientific">Nocardia ninae NBRC 108245</name>
    <dbReference type="NCBI Taxonomy" id="1210091"/>
    <lineage>
        <taxon>Bacteria</taxon>
        <taxon>Bacillati</taxon>
        <taxon>Actinomycetota</taxon>
        <taxon>Actinomycetes</taxon>
        <taxon>Mycobacteriales</taxon>
        <taxon>Nocardiaceae</taxon>
        <taxon>Nocardia</taxon>
    </lineage>
</organism>
<evidence type="ECO:0000313" key="2">
    <source>
        <dbReference type="EMBL" id="GEM37953.1"/>
    </source>
</evidence>
<evidence type="ECO:0000259" key="1">
    <source>
        <dbReference type="Pfam" id="PF00144"/>
    </source>
</evidence>
<name>A0A511MBB3_9NOCA</name>
<dbReference type="Pfam" id="PF00144">
    <property type="entry name" value="Beta-lactamase"/>
    <property type="match status" value="1"/>
</dbReference>
<dbReference type="EMBL" id="BJXA01000012">
    <property type="protein sequence ID" value="GEM37953.1"/>
    <property type="molecule type" value="Genomic_DNA"/>
</dbReference>
<protein>
    <submittedName>
        <fullName evidence="2">Esterase</fullName>
    </submittedName>
</protein>
<keyword evidence="3" id="KW-1185">Reference proteome</keyword>
<dbReference type="AlphaFoldDB" id="A0A511MBB3"/>
<proteinExistence type="predicted"/>
<reference evidence="2 3" key="1">
    <citation type="submission" date="2019-07" db="EMBL/GenBank/DDBJ databases">
        <title>Whole genome shotgun sequence of Nocardia ninae NBRC 108245.</title>
        <authorList>
            <person name="Hosoyama A."/>
            <person name="Uohara A."/>
            <person name="Ohji S."/>
            <person name="Ichikawa N."/>
        </authorList>
    </citation>
    <scope>NUCLEOTIDE SEQUENCE [LARGE SCALE GENOMIC DNA]</scope>
    <source>
        <strain evidence="2 3">NBRC 108245</strain>
    </source>
</reference>
<feature type="domain" description="Beta-lactamase-related" evidence="1">
    <location>
        <begin position="40"/>
        <end position="397"/>
    </location>
</feature>
<dbReference type="Gene3D" id="3.40.710.10">
    <property type="entry name" value="DD-peptidase/beta-lactamase superfamily"/>
    <property type="match status" value="1"/>
</dbReference>
<dbReference type="Proteomes" id="UP000321424">
    <property type="component" value="Unassembled WGS sequence"/>
</dbReference>
<comment type="caution">
    <text evidence="2">The sequence shown here is derived from an EMBL/GenBank/DDBJ whole genome shotgun (WGS) entry which is preliminary data.</text>
</comment>
<gene>
    <name evidence="2" type="primary">lipL</name>
    <name evidence="2" type="ORF">NN4_24720</name>
</gene>
<dbReference type="SUPFAM" id="SSF56601">
    <property type="entry name" value="beta-lactamase/transpeptidase-like"/>
    <property type="match status" value="1"/>
</dbReference>
<accession>A0A511MBB3</accession>
<dbReference type="InterPro" id="IPR012338">
    <property type="entry name" value="Beta-lactam/transpept-like"/>
</dbReference>
<dbReference type="InterPro" id="IPR001466">
    <property type="entry name" value="Beta-lactam-related"/>
</dbReference>
<dbReference type="PANTHER" id="PTHR43319">
    <property type="entry name" value="BETA-LACTAMASE-RELATED"/>
    <property type="match status" value="1"/>
</dbReference>